<name>A0A166HKE5_9MICO</name>
<comment type="caution">
    <text evidence="1">The sequence shown here is derived from an EMBL/GenBank/DDBJ whole genome shotgun (WGS) entry which is preliminary data.</text>
</comment>
<evidence type="ECO:0000313" key="2">
    <source>
        <dbReference type="Proteomes" id="UP000076717"/>
    </source>
</evidence>
<dbReference type="Proteomes" id="UP000076717">
    <property type="component" value="Unassembled WGS sequence"/>
</dbReference>
<dbReference type="AlphaFoldDB" id="A0A166HKE5"/>
<protein>
    <submittedName>
        <fullName evidence="1">Uncharacterized protein</fullName>
    </submittedName>
</protein>
<dbReference type="EMBL" id="LIIN01000074">
    <property type="protein sequence ID" value="KZX20762.1"/>
    <property type="molecule type" value="Genomic_DNA"/>
</dbReference>
<accession>A0A166HKE5</accession>
<sequence>MSHREHDGFLPTIGFADRNASGIIVGRPGRAARSVDDMTSPRALVQTVPSGAVRVVRVDSTAAVRMRRMLVGGNPFASVRGCSCPVSL</sequence>
<reference evidence="1 2" key="1">
    <citation type="submission" date="2015-08" db="EMBL/GenBank/DDBJ databases">
        <title>Draft Genome Sequence of Rathayibacter sp. Strain VKM Ac-2596 Isolated from Leaf Gall Induced by Plant-Parasitic Nematodes.</title>
        <authorList>
            <person name="Vasilenko O.V."/>
            <person name="Starodumova I.P."/>
            <person name="Tarlachkov S.V."/>
            <person name="Dorofeeva L.V."/>
            <person name="Evtushenko L.I."/>
        </authorList>
    </citation>
    <scope>NUCLEOTIDE SEQUENCE [LARGE SCALE GENOMIC DNA]</scope>
    <source>
        <strain evidence="1 2">VKM Ac-2596</strain>
    </source>
</reference>
<keyword evidence="2" id="KW-1185">Reference proteome</keyword>
<gene>
    <name evidence="1" type="ORF">ACH61_02119</name>
</gene>
<proteinExistence type="predicted"/>
<evidence type="ECO:0000313" key="1">
    <source>
        <dbReference type="EMBL" id="KZX20762.1"/>
    </source>
</evidence>
<organism evidence="1 2">
    <name type="scientific">Rathayibacter tanaceti</name>
    <dbReference type="NCBI Taxonomy" id="1671680"/>
    <lineage>
        <taxon>Bacteria</taxon>
        <taxon>Bacillati</taxon>
        <taxon>Actinomycetota</taxon>
        <taxon>Actinomycetes</taxon>
        <taxon>Micrococcales</taxon>
        <taxon>Microbacteriaceae</taxon>
        <taxon>Rathayibacter</taxon>
    </lineage>
</organism>